<organism evidence="1 2">
    <name type="scientific">Ligilactobacillus ruminis DSM 20403 = NBRC 102161</name>
    <dbReference type="NCBI Taxonomy" id="1423798"/>
    <lineage>
        <taxon>Bacteria</taxon>
        <taxon>Bacillati</taxon>
        <taxon>Bacillota</taxon>
        <taxon>Bacilli</taxon>
        <taxon>Lactobacillales</taxon>
        <taxon>Lactobacillaceae</taxon>
        <taxon>Ligilactobacillus</taxon>
    </lineage>
</organism>
<dbReference type="RefSeq" id="WP_046922367.1">
    <property type="nucleotide sequence ID" value="NZ_AYYL01000007.1"/>
</dbReference>
<proteinExistence type="predicted"/>
<dbReference type="EMBL" id="FOPI01000010">
    <property type="protein sequence ID" value="SFG31043.1"/>
    <property type="molecule type" value="Genomic_DNA"/>
</dbReference>
<dbReference type="SUPFAM" id="SSF53756">
    <property type="entry name" value="UDP-Glycosyltransferase/glycogen phosphorylase"/>
    <property type="match status" value="1"/>
</dbReference>
<evidence type="ECO:0008006" key="3">
    <source>
        <dbReference type="Google" id="ProtNLM"/>
    </source>
</evidence>
<evidence type="ECO:0000313" key="1">
    <source>
        <dbReference type="EMBL" id="SFG31043.1"/>
    </source>
</evidence>
<gene>
    <name evidence="1" type="ORF">SAMN02910432_00809</name>
</gene>
<dbReference type="Proteomes" id="UP000182635">
    <property type="component" value="Unassembled WGS sequence"/>
</dbReference>
<dbReference type="OrthoDB" id="1662110at2"/>
<dbReference type="AlphaFoldDB" id="A0A1I2QTQ5"/>
<reference evidence="2" key="1">
    <citation type="submission" date="2016-10" db="EMBL/GenBank/DDBJ databases">
        <authorList>
            <person name="Varghese N."/>
            <person name="Submissions S."/>
        </authorList>
    </citation>
    <scope>NUCLEOTIDE SEQUENCE [LARGE SCALE GENOMIC DNA]</scope>
    <source>
        <strain evidence="2">DSM 20403</strain>
    </source>
</reference>
<protein>
    <recommendedName>
        <fullName evidence="3">CDP-Glycerol:Poly(Glycerophosphate) glycerophosphotransferase</fullName>
    </recommendedName>
</protein>
<accession>A0A1I2QTQ5</accession>
<sequence length="498" mass="58635">MRAKVKQKILKTVDKLVEYNETLEKFRGSSKYLFDKILRECNKLVDEIDISDCSFEEDEALGEYKKLINSPEYDADLIKKALDVFFQQIQEENEIYRVLFLPYKYSMWDSFASIFEAAKEDENCEAYVMPIPYYDKDQEGNFTEIHDESGSYPDDIGIISWQDNQVDEIDPDVIFIHNPYDGNNRVTSIHPKYYTNKLVCKDRVVIYVPYYVSYTEDKKVMVTMGGAEFYSDYVIMQSEWYKKQFEQILSDYKKSDDDLNDLIAFYDNGNKFVVLGNPKYDKIRSLEKSEYPLRDDWKEKIFDESDNKKFTILLDTTLEILLKQREKTLDKIGDVIDFFEKRDDIALIWRPHPFIKPTLRKMCPELIPTYVKLVDCCKNLDNCIFDDTNDMHTAIAWSDAFMGKYGSMIELYRVTKKPTIMLEIGEKTNFESDGIYDEEVLKANVSNCQVIREKDYGLGNLIDFSMKYHKNEEKNVIKLTDGKKIYDFAIKAAKIKMK</sequence>
<evidence type="ECO:0000313" key="2">
    <source>
        <dbReference type="Proteomes" id="UP000182635"/>
    </source>
</evidence>
<name>A0A1I2QTQ5_9LACO</name>